<protein>
    <submittedName>
        <fullName evidence="1">Uncharacterized protein</fullName>
    </submittedName>
</protein>
<dbReference type="EMBL" id="CM026425">
    <property type="protein sequence ID" value="KAG0576340.1"/>
    <property type="molecule type" value="Genomic_DNA"/>
</dbReference>
<dbReference type="AlphaFoldDB" id="A0A8T0HYT4"/>
<sequence>MCDLEVKMEKMDLHNGEVTKELQDIKKILQELCHP</sequence>
<organism evidence="1 2">
    <name type="scientific">Ceratodon purpureus</name>
    <name type="common">Fire moss</name>
    <name type="synonym">Dicranum purpureum</name>
    <dbReference type="NCBI Taxonomy" id="3225"/>
    <lineage>
        <taxon>Eukaryota</taxon>
        <taxon>Viridiplantae</taxon>
        <taxon>Streptophyta</taxon>
        <taxon>Embryophyta</taxon>
        <taxon>Bryophyta</taxon>
        <taxon>Bryophytina</taxon>
        <taxon>Bryopsida</taxon>
        <taxon>Dicranidae</taxon>
        <taxon>Pseudoditrichales</taxon>
        <taxon>Ditrichaceae</taxon>
        <taxon>Ceratodon</taxon>
    </lineage>
</organism>
<proteinExistence type="predicted"/>
<gene>
    <name evidence="1" type="ORF">KC19_5G072500</name>
</gene>
<name>A0A8T0HYT4_CERPU</name>
<evidence type="ECO:0000313" key="1">
    <source>
        <dbReference type="EMBL" id="KAG0576340.1"/>
    </source>
</evidence>
<evidence type="ECO:0000313" key="2">
    <source>
        <dbReference type="Proteomes" id="UP000822688"/>
    </source>
</evidence>
<dbReference type="Proteomes" id="UP000822688">
    <property type="component" value="Chromosome 5"/>
</dbReference>
<keyword evidence="2" id="KW-1185">Reference proteome</keyword>
<reference evidence="1" key="1">
    <citation type="submission" date="2020-06" db="EMBL/GenBank/DDBJ databases">
        <title>WGS assembly of Ceratodon purpureus strain R40.</title>
        <authorList>
            <person name="Carey S.B."/>
            <person name="Jenkins J."/>
            <person name="Shu S."/>
            <person name="Lovell J.T."/>
            <person name="Sreedasyam A."/>
            <person name="Maumus F."/>
            <person name="Tiley G.P."/>
            <person name="Fernandez-Pozo N."/>
            <person name="Barry K."/>
            <person name="Chen C."/>
            <person name="Wang M."/>
            <person name="Lipzen A."/>
            <person name="Daum C."/>
            <person name="Saski C.A."/>
            <person name="Payton A.C."/>
            <person name="Mcbreen J.C."/>
            <person name="Conrad R.E."/>
            <person name="Kollar L.M."/>
            <person name="Olsson S."/>
            <person name="Huttunen S."/>
            <person name="Landis J.B."/>
            <person name="Wickett N.J."/>
            <person name="Johnson M.G."/>
            <person name="Rensing S.A."/>
            <person name="Grimwood J."/>
            <person name="Schmutz J."/>
            <person name="Mcdaniel S.F."/>
        </authorList>
    </citation>
    <scope>NUCLEOTIDE SEQUENCE</scope>
    <source>
        <strain evidence="1">R40</strain>
    </source>
</reference>
<comment type="caution">
    <text evidence="1">The sequence shown here is derived from an EMBL/GenBank/DDBJ whole genome shotgun (WGS) entry which is preliminary data.</text>
</comment>
<accession>A0A8T0HYT4</accession>